<feature type="region of interest" description="Disordered" evidence="1">
    <location>
        <begin position="255"/>
        <end position="280"/>
    </location>
</feature>
<keyword evidence="4" id="KW-1185">Reference proteome</keyword>
<dbReference type="EMBL" id="BNJQ01000006">
    <property type="protein sequence ID" value="GHP04039.1"/>
    <property type="molecule type" value="Genomic_DNA"/>
</dbReference>
<dbReference type="AlphaFoldDB" id="A0A830HFC7"/>
<gene>
    <name evidence="3" type="ORF">PPROV_000279300</name>
</gene>
<evidence type="ECO:0000313" key="3">
    <source>
        <dbReference type="EMBL" id="GHP04039.1"/>
    </source>
</evidence>
<feature type="compositionally biased region" description="Low complexity" evidence="1">
    <location>
        <begin position="255"/>
        <end position="279"/>
    </location>
</feature>
<sequence>MAEDKPEGEEMEEGAEVAEAQVPSEGDVWLRRRMDEMKKEKLEAKKQAQRDAQKRREEEKRQAAERKAREESEKKEHEMEATISSRVRQGVAAVIEARRTQVSGQPMGRFQGSARPIFVCYAPEADGNERLFVYRFVRELQRRWPRPRPIGRGKNTASSSTGEIYLYNSATGERRWQDEAGDDAGAITTTQQPANTSRMGDMWGPADDGVQWTNNAALDGASFAPLAMSPPFRPAPRMLPAPQRPIYVTQPSPSPVRMVQGPPPQVVVQQPPQQQQAPPGLWDEDSIIRACLMCTYRTCVFSFLLVILILVVLNYEKIH</sequence>
<feature type="compositionally biased region" description="Basic and acidic residues" evidence="1">
    <location>
        <begin position="28"/>
        <end position="80"/>
    </location>
</feature>
<keyword evidence="2" id="KW-1133">Transmembrane helix</keyword>
<comment type="caution">
    <text evidence="3">The sequence shown here is derived from an EMBL/GenBank/DDBJ whole genome shotgun (WGS) entry which is preliminary data.</text>
</comment>
<accession>A0A830HFC7</accession>
<evidence type="ECO:0000313" key="4">
    <source>
        <dbReference type="Proteomes" id="UP000660262"/>
    </source>
</evidence>
<organism evidence="3 4">
    <name type="scientific">Pycnococcus provasolii</name>
    <dbReference type="NCBI Taxonomy" id="41880"/>
    <lineage>
        <taxon>Eukaryota</taxon>
        <taxon>Viridiplantae</taxon>
        <taxon>Chlorophyta</taxon>
        <taxon>Pseudoscourfieldiophyceae</taxon>
        <taxon>Pseudoscourfieldiales</taxon>
        <taxon>Pycnococcaceae</taxon>
        <taxon>Pycnococcus</taxon>
    </lineage>
</organism>
<evidence type="ECO:0000256" key="1">
    <source>
        <dbReference type="SAM" id="MobiDB-lite"/>
    </source>
</evidence>
<dbReference type="Proteomes" id="UP000660262">
    <property type="component" value="Unassembled WGS sequence"/>
</dbReference>
<feature type="compositionally biased region" description="Acidic residues" evidence="1">
    <location>
        <begin position="1"/>
        <end position="16"/>
    </location>
</feature>
<protein>
    <submittedName>
        <fullName evidence="3">Uncharacterized protein</fullName>
    </submittedName>
</protein>
<feature type="region of interest" description="Disordered" evidence="1">
    <location>
        <begin position="1"/>
        <end position="85"/>
    </location>
</feature>
<evidence type="ECO:0000256" key="2">
    <source>
        <dbReference type="SAM" id="Phobius"/>
    </source>
</evidence>
<name>A0A830HFC7_9CHLO</name>
<keyword evidence="2" id="KW-0472">Membrane</keyword>
<reference evidence="3" key="1">
    <citation type="submission" date="2020-10" db="EMBL/GenBank/DDBJ databases">
        <title>Unveiling of a novel bifunctional photoreceptor, Dualchrome1, isolated from a cosmopolitan green alga.</title>
        <authorList>
            <person name="Suzuki S."/>
            <person name="Kawachi M."/>
        </authorList>
    </citation>
    <scope>NUCLEOTIDE SEQUENCE</scope>
    <source>
        <strain evidence="3">NIES 2893</strain>
    </source>
</reference>
<keyword evidence="2" id="KW-0812">Transmembrane</keyword>
<feature type="transmembrane region" description="Helical" evidence="2">
    <location>
        <begin position="295"/>
        <end position="315"/>
    </location>
</feature>
<proteinExistence type="predicted"/>